<feature type="transmembrane region" description="Helical" evidence="1">
    <location>
        <begin position="126"/>
        <end position="145"/>
    </location>
</feature>
<dbReference type="InterPro" id="IPR002656">
    <property type="entry name" value="Acyl_transf_3_dom"/>
</dbReference>
<evidence type="ECO:0000313" key="4">
    <source>
        <dbReference type="Proteomes" id="UP000035352"/>
    </source>
</evidence>
<feature type="transmembrane region" description="Helical" evidence="1">
    <location>
        <begin position="308"/>
        <end position="327"/>
    </location>
</feature>
<gene>
    <name evidence="3" type="ORF">AAW51_0500</name>
</gene>
<feature type="transmembrane region" description="Helical" evidence="1">
    <location>
        <begin position="205"/>
        <end position="221"/>
    </location>
</feature>
<keyword evidence="3" id="KW-0012">Acyltransferase</keyword>
<feature type="transmembrane region" description="Helical" evidence="1">
    <location>
        <begin position="34"/>
        <end position="59"/>
    </location>
</feature>
<feature type="transmembrane region" description="Helical" evidence="1">
    <location>
        <begin position="333"/>
        <end position="351"/>
    </location>
</feature>
<dbReference type="PANTHER" id="PTHR36927">
    <property type="entry name" value="BLR4337 PROTEIN"/>
    <property type="match status" value="1"/>
</dbReference>
<keyword evidence="3" id="KW-0808">Transferase</keyword>
<dbReference type="Pfam" id="PF01757">
    <property type="entry name" value="Acyl_transf_3"/>
    <property type="match status" value="1"/>
</dbReference>
<evidence type="ECO:0000259" key="2">
    <source>
        <dbReference type="Pfam" id="PF01757"/>
    </source>
</evidence>
<dbReference type="GO" id="GO:0016747">
    <property type="term" value="F:acyltransferase activity, transferring groups other than amino-acyl groups"/>
    <property type="evidence" value="ECO:0007669"/>
    <property type="project" value="InterPro"/>
</dbReference>
<keyword evidence="1" id="KW-0472">Membrane</keyword>
<feature type="transmembrane region" description="Helical" evidence="1">
    <location>
        <begin position="166"/>
        <end position="185"/>
    </location>
</feature>
<keyword evidence="1" id="KW-0812">Transmembrane</keyword>
<feature type="transmembrane region" description="Helical" evidence="1">
    <location>
        <begin position="80"/>
        <end position="106"/>
    </location>
</feature>
<dbReference type="Proteomes" id="UP000035352">
    <property type="component" value="Chromosome"/>
</dbReference>
<evidence type="ECO:0000256" key="1">
    <source>
        <dbReference type="SAM" id="Phobius"/>
    </source>
</evidence>
<feature type="domain" description="Acyltransferase 3" evidence="2">
    <location>
        <begin position="2"/>
        <end position="345"/>
    </location>
</feature>
<dbReference type="InterPro" id="IPR050623">
    <property type="entry name" value="Glucan_succinyl_AcylTrfase"/>
</dbReference>
<keyword evidence="1" id="KW-1133">Transmembrane helix</keyword>
<keyword evidence="4" id="KW-1185">Reference proteome</keyword>
<dbReference type="EMBL" id="CP011371">
    <property type="protein sequence ID" value="AKJ27191.1"/>
    <property type="molecule type" value="Genomic_DNA"/>
</dbReference>
<feature type="transmembrane region" description="Helical" evidence="1">
    <location>
        <begin position="265"/>
        <end position="287"/>
    </location>
</feature>
<dbReference type="PANTHER" id="PTHR36927:SF1">
    <property type="entry name" value="MDO-LIKE PROTEIN"/>
    <property type="match status" value="1"/>
</dbReference>
<dbReference type="PATRIC" id="fig|413882.6.peg.532"/>
<organism evidence="3 4">
    <name type="scientific">Caldimonas brevitalea</name>
    <dbReference type="NCBI Taxonomy" id="413882"/>
    <lineage>
        <taxon>Bacteria</taxon>
        <taxon>Pseudomonadati</taxon>
        <taxon>Pseudomonadota</taxon>
        <taxon>Betaproteobacteria</taxon>
        <taxon>Burkholderiales</taxon>
        <taxon>Sphaerotilaceae</taxon>
        <taxon>Caldimonas</taxon>
    </lineage>
</organism>
<dbReference type="AlphaFoldDB" id="A0A0G3BII2"/>
<dbReference type="STRING" id="413882.AAW51_0500"/>
<reference evidence="3 4" key="1">
    <citation type="submission" date="2015-05" db="EMBL/GenBank/DDBJ databases">
        <authorList>
            <person name="Tang B."/>
            <person name="Yu Y."/>
        </authorList>
    </citation>
    <scope>NUCLEOTIDE SEQUENCE [LARGE SCALE GENOMIC DNA]</scope>
    <source>
        <strain evidence="3 4">DSM 7029</strain>
    </source>
</reference>
<proteinExistence type="predicted"/>
<accession>A0A0G3BII2</accession>
<protein>
    <submittedName>
        <fullName evidence="3">Acyltransferase</fullName>
    </submittedName>
</protein>
<sequence length="383" mass="42392">MMWLGIVLHVSVNHMVGESTLPWRDRETTLLADLLLVFIHTFRMPVFFILAGYFAAMLLQRRGPASMLKQRLRRLALPFAVFWPPLFVGMVVLMMVFVHLMARGTLGLDPALMPPPPGGGSRLRTMHLWFLYLLIWFSVLSALWARWSPALPQSLPAALSGLFRRLGTAWWGALVLALPLVLAGAGYKNGIVTPDGSFMPPWAEWLHNGLFFVFGHCLYRYQDEAFEHYRRHVFAYTAAGLLCFVATLLLGSVQQASNPPQGLHLAVAFVYNSASWLWSFALIGAFLRWVPRQNAVLGYLAQSSYWVYLVHMLGTVGFGVLLYGAPLPAVAKLSLNIAATSLACLLSYQWLVRHTFVGRLLDGKPAEGGSKGGKTAPQPAAGA</sequence>
<feature type="transmembrane region" description="Helical" evidence="1">
    <location>
        <begin position="233"/>
        <end position="253"/>
    </location>
</feature>
<dbReference type="KEGG" id="pbh:AAW51_0500"/>
<name>A0A0G3BII2_9BURK</name>
<evidence type="ECO:0000313" key="3">
    <source>
        <dbReference type="EMBL" id="AKJ27191.1"/>
    </source>
</evidence>